<dbReference type="InterPro" id="IPR051239">
    <property type="entry name" value="2'-dNMP_N-hydrolase"/>
</dbReference>
<proteinExistence type="predicted"/>
<keyword evidence="1" id="KW-0808">Transferase</keyword>
<dbReference type="InterPro" id="IPR007710">
    <property type="entry name" value="Nucleoside_deoxyribTrfase"/>
</dbReference>
<dbReference type="Pfam" id="PF05014">
    <property type="entry name" value="Nuc_deoxyrib_tr"/>
    <property type="match status" value="1"/>
</dbReference>
<sequence length="165" mass="18152">MKKVYLAGPDVFFHDAALRAEQHKNLCLSHGFEPLHPADGVEATAPGIYHANIRMIQEADAVLANLNPFRGAEPDSGTAFEVGYAVARGIPVIGYLAGPTQIKDQVKTYYGPIYFDDEKEMWLDQNQSMVEDFGLPVNLMLGVSSQLVFGDLLTAIIHLQGQLYD</sequence>
<name>A0A1U9JZ20_9BURK</name>
<evidence type="ECO:0000313" key="2">
    <source>
        <dbReference type="Proteomes" id="UP000189369"/>
    </source>
</evidence>
<dbReference type="EMBL" id="CP019697">
    <property type="protein sequence ID" value="AQS51035.1"/>
    <property type="molecule type" value="Genomic_DNA"/>
</dbReference>
<dbReference type="Gene3D" id="3.40.50.450">
    <property type="match status" value="1"/>
</dbReference>
<gene>
    <name evidence="1" type="ORF">PAEH1_04625</name>
</gene>
<dbReference type="GO" id="GO:0009159">
    <property type="term" value="P:deoxyribonucleoside monophosphate catabolic process"/>
    <property type="evidence" value="ECO:0007669"/>
    <property type="project" value="TreeGrafter"/>
</dbReference>
<dbReference type="PANTHER" id="PTHR15364">
    <property type="entry name" value="2'-DEOXYNUCLEOSIDE 5'-PHOSPHATE N-HYDROLASE 1"/>
    <property type="match status" value="1"/>
</dbReference>
<organism evidence="1 2">
    <name type="scientific">Paenalcaligenes hominis</name>
    <dbReference type="NCBI Taxonomy" id="643674"/>
    <lineage>
        <taxon>Bacteria</taxon>
        <taxon>Pseudomonadati</taxon>
        <taxon>Pseudomonadota</taxon>
        <taxon>Betaproteobacteria</taxon>
        <taxon>Burkholderiales</taxon>
        <taxon>Alcaligenaceae</taxon>
        <taxon>Paenalcaligenes</taxon>
    </lineage>
</organism>
<evidence type="ECO:0000313" key="1">
    <source>
        <dbReference type="EMBL" id="AQS51035.1"/>
    </source>
</evidence>
<dbReference type="PANTHER" id="PTHR15364:SF0">
    <property type="entry name" value="2'-DEOXYNUCLEOSIDE 5'-PHOSPHATE N-HYDROLASE 1"/>
    <property type="match status" value="1"/>
</dbReference>
<dbReference type="Proteomes" id="UP000189369">
    <property type="component" value="Chromosome"/>
</dbReference>
<reference evidence="1 2" key="1">
    <citation type="submission" date="2017-01" db="EMBL/GenBank/DDBJ databases">
        <title>Complete Genome Sequence of Paenalcaligenes hominis, Isolated from a paraplegic Patient with neurogenic bladder.</title>
        <authorList>
            <person name="Mukhopadhyay R."/>
            <person name="Joaquin J."/>
            <person name="Hogue R."/>
            <person name="Kilaru A."/>
            <person name="Jospin G."/>
            <person name="Mars K."/>
            <person name="Eisen J.A."/>
            <person name="Chaturvedi V."/>
        </authorList>
    </citation>
    <scope>NUCLEOTIDE SEQUENCE [LARGE SCALE GENOMIC DNA]</scope>
    <source>
        <strain evidence="1 2">15S00501</strain>
    </source>
</reference>
<protein>
    <submittedName>
        <fullName evidence="1">Nucleoside 2-deoxyribosyltransferase</fullName>
    </submittedName>
</protein>
<dbReference type="GO" id="GO:0016740">
    <property type="term" value="F:transferase activity"/>
    <property type="evidence" value="ECO:0007669"/>
    <property type="project" value="UniProtKB-KW"/>
</dbReference>
<accession>A0A1U9JZ20</accession>
<dbReference type="AlphaFoldDB" id="A0A1U9JZ20"/>
<dbReference type="OrthoDB" id="9795789at2"/>
<dbReference type="SUPFAM" id="SSF52309">
    <property type="entry name" value="N-(deoxy)ribosyltransferase-like"/>
    <property type="match status" value="1"/>
</dbReference>
<dbReference type="GO" id="GO:0070694">
    <property type="term" value="F:5-hydroxymethyl-dUMP N-hydrolase activity"/>
    <property type="evidence" value="ECO:0007669"/>
    <property type="project" value="TreeGrafter"/>
</dbReference>
<dbReference type="STRING" id="643674.PAEH1_04625"/>
<dbReference type="KEGG" id="phn:PAEH1_04625"/>